<proteinExistence type="predicted"/>
<keyword evidence="3" id="KW-1185">Reference proteome</keyword>
<evidence type="ECO:0000313" key="2">
    <source>
        <dbReference type="EMBL" id="KAG4413520.1"/>
    </source>
</evidence>
<dbReference type="InterPro" id="IPR001810">
    <property type="entry name" value="F-box_dom"/>
</dbReference>
<comment type="caution">
    <text evidence="2">The sequence shown here is derived from an EMBL/GenBank/DDBJ whole genome shotgun (WGS) entry which is preliminary data.</text>
</comment>
<feature type="domain" description="F-box" evidence="1">
    <location>
        <begin position="1"/>
        <end position="47"/>
    </location>
</feature>
<evidence type="ECO:0000313" key="3">
    <source>
        <dbReference type="Proteomes" id="UP000664132"/>
    </source>
</evidence>
<dbReference type="EMBL" id="JAFJYH010000310">
    <property type="protein sequence ID" value="KAG4413520.1"/>
    <property type="molecule type" value="Genomic_DNA"/>
</dbReference>
<accession>A0A8H7T2P7</accession>
<dbReference type="InterPro" id="IPR036047">
    <property type="entry name" value="F-box-like_dom_sf"/>
</dbReference>
<dbReference type="CDD" id="cd09917">
    <property type="entry name" value="F-box_SF"/>
    <property type="match status" value="1"/>
</dbReference>
<dbReference type="Gene3D" id="1.20.1280.50">
    <property type="match status" value="1"/>
</dbReference>
<dbReference type="OrthoDB" id="5224238at2759"/>
<evidence type="ECO:0000259" key="1">
    <source>
        <dbReference type="PROSITE" id="PS50181"/>
    </source>
</evidence>
<dbReference type="Proteomes" id="UP000664132">
    <property type="component" value="Unassembled WGS sequence"/>
</dbReference>
<dbReference type="AlphaFoldDB" id="A0A8H7T2P7"/>
<name>A0A8H7T2P7_9HELO</name>
<protein>
    <recommendedName>
        <fullName evidence="1">F-box domain-containing protein</fullName>
    </recommendedName>
</protein>
<dbReference type="SUPFAM" id="SSF81383">
    <property type="entry name" value="F-box domain"/>
    <property type="match status" value="1"/>
</dbReference>
<organism evidence="2 3">
    <name type="scientific">Cadophora malorum</name>
    <dbReference type="NCBI Taxonomy" id="108018"/>
    <lineage>
        <taxon>Eukaryota</taxon>
        <taxon>Fungi</taxon>
        <taxon>Dikarya</taxon>
        <taxon>Ascomycota</taxon>
        <taxon>Pezizomycotina</taxon>
        <taxon>Leotiomycetes</taxon>
        <taxon>Helotiales</taxon>
        <taxon>Ploettnerulaceae</taxon>
        <taxon>Cadophora</taxon>
    </lineage>
</organism>
<sequence length="421" mass="47599">MDTLPNELRQVILWYLPVQDLKSIRRTSRSWAILGQEYLLAPVFRTLPHRPDTFHLKGISSHPAFNHRIHSIHFNHGEVNEYSGRHNAYFLQYMMVPEERLTQQYATWEAYERFKQLTATYLPTSCDEATLTEIFASLPNLTSLKINLMLCPFIKRNPNVPDLLVNIWTFPSTRLLPRVATVERMTSILNAVAANSTTLTINSLSHDRLPFEFFFQNPKKMAVISTAFRYLTSLELLLDYSDLPNDTHAPQAFANLGKCLRAAPLLKDLSLGFQGRRKVDVTPLLASFAEDEYTLSHLSTLQLQGMVTTETDLCDFLVRQKQTLTTVTLGGEGVKAVRQPVNGGIFLDTGSWKGLVSCLTEELELDKAGSCVVYLQGDLKGLQSDESWIFEEAVEAREAVSQENQIHVVEYTVEIAAMSPV</sequence>
<dbReference type="PROSITE" id="PS50181">
    <property type="entry name" value="FBOX"/>
    <property type="match status" value="1"/>
</dbReference>
<reference evidence="2" key="1">
    <citation type="submission" date="2021-02" db="EMBL/GenBank/DDBJ databases">
        <title>Genome sequence Cadophora malorum strain M34.</title>
        <authorList>
            <person name="Stefanovic E."/>
            <person name="Vu D."/>
            <person name="Scully C."/>
            <person name="Dijksterhuis J."/>
            <person name="Roader J."/>
            <person name="Houbraken J."/>
        </authorList>
    </citation>
    <scope>NUCLEOTIDE SEQUENCE</scope>
    <source>
        <strain evidence="2">M34</strain>
    </source>
</reference>
<gene>
    <name evidence="2" type="ORF">IFR04_013348</name>
</gene>